<name>A0ABP7A4G0_9ACTN</name>
<gene>
    <name evidence="1" type="ORF">GCM10022223_47300</name>
</gene>
<comment type="caution">
    <text evidence="1">The sequence shown here is derived from an EMBL/GenBank/DDBJ whole genome shotgun (WGS) entry which is preliminary data.</text>
</comment>
<dbReference type="Proteomes" id="UP001501074">
    <property type="component" value="Unassembled WGS sequence"/>
</dbReference>
<reference evidence="2" key="1">
    <citation type="journal article" date="2019" name="Int. J. Syst. Evol. Microbiol.">
        <title>The Global Catalogue of Microorganisms (GCM) 10K type strain sequencing project: providing services to taxonomists for standard genome sequencing and annotation.</title>
        <authorList>
            <consortium name="The Broad Institute Genomics Platform"/>
            <consortium name="The Broad Institute Genome Sequencing Center for Infectious Disease"/>
            <person name="Wu L."/>
            <person name="Ma J."/>
        </authorList>
    </citation>
    <scope>NUCLEOTIDE SEQUENCE [LARGE SCALE GENOMIC DNA]</scope>
    <source>
        <strain evidence="2">JCM 16902</strain>
    </source>
</reference>
<proteinExistence type="predicted"/>
<keyword evidence="2" id="KW-1185">Reference proteome</keyword>
<evidence type="ECO:0000313" key="1">
    <source>
        <dbReference type="EMBL" id="GAA3624760.1"/>
    </source>
</evidence>
<evidence type="ECO:0000313" key="2">
    <source>
        <dbReference type="Proteomes" id="UP001501074"/>
    </source>
</evidence>
<sequence>MINMQIRSEGGEIVTRGSTPGIRWSDALAQIDREKFPCLAGLLPYADTMFNGRQVERLRMEVESQSVRDILGEENASEIETLCRRVENSSHLYLWFLGD</sequence>
<accession>A0ABP7A4G0</accession>
<protein>
    <submittedName>
        <fullName evidence="1">Uncharacterized protein</fullName>
    </submittedName>
</protein>
<organism evidence="1 2">
    <name type="scientific">Kineosporia mesophila</name>
    <dbReference type="NCBI Taxonomy" id="566012"/>
    <lineage>
        <taxon>Bacteria</taxon>
        <taxon>Bacillati</taxon>
        <taxon>Actinomycetota</taxon>
        <taxon>Actinomycetes</taxon>
        <taxon>Kineosporiales</taxon>
        <taxon>Kineosporiaceae</taxon>
        <taxon>Kineosporia</taxon>
    </lineage>
</organism>
<dbReference type="EMBL" id="BAAAZO010000009">
    <property type="protein sequence ID" value="GAA3624760.1"/>
    <property type="molecule type" value="Genomic_DNA"/>
</dbReference>